<dbReference type="Pfam" id="PF01797">
    <property type="entry name" value="Y1_Tnp"/>
    <property type="match status" value="1"/>
</dbReference>
<dbReference type="InterPro" id="IPR002686">
    <property type="entry name" value="Transposase_17"/>
</dbReference>
<gene>
    <name evidence="2" type="ORF">FHS68_004021</name>
</gene>
<dbReference type="InterPro" id="IPR036515">
    <property type="entry name" value="Transposase_17_sf"/>
</dbReference>
<proteinExistence type="predicted"/>
<evidence type="ECO:0000313" key="2">
    <source>
        <dbReference type="EMBL" id="NIJ54834.1"/>
    </source>
</evidence>
<organism evidence="2 3">
    <name type="scientific">Dyadobacter arcticus</name>
    <dbReference type="NCBI Taxonomy" id="1078754"/>
    <lineage>
        <taxon>Bacteria</taxon>
        <taxon>Pseudomonadati</taxon>
        <taxon>Bacteroidota</taxon>
        <taxon>Cytophagia</taxon>
        <taxon>Cytophagales</taxon>
        <taxon>Spirosomataceae</taxon>
        <taxon>Dyadobacter</taxon>
    </lineage>
</organism>
<protein>
    <submittedName>
        <fullName evidence="2">REP element-mobilizing transposase RayT</fullName>
    </submittedName>
</protein>
<dbReference type="SMART" id="SM01321">
    <property type="entry name" value="Y1_Tnp"/>
    <property type="match status" value="1"/>
</dbReference>
<name>A0ABX0USC1_9BACT</name>
<dbReference type="Proteomes" id="UP001179181">
    <property type="component" value="Unassembled WGS sequence"/>
</dbReference>
<dbReference type="RefSeq" id="WP_167273778.1">
    <property type="nucleotide sequence ID" value="NZ_JAASQJ010000004.1"/>
</dbReference>
<reference evidence="2 3" key="1">
    <citation type="submission" date="2020-03" db="EMBL/GenBank/DDBJ databases">
        <title>Genomic Encyclopedia of Type Strains, Phase IV (KMG-IV): sequencing the most valuable type-strain genomes for metagenomic binning, comparative biology and taxonomic classification.</title>
        <authorList>
            <person name="Goeker M."/>
        </authorList>
    </citation>
    <scope>NUCLEOTIDE SEQUENCE [LARGE SCALE GENOMIC DNA]</scope>
    <source>
        <strain evidence="2 3">DSM 102865</strain>
    </source>
</reference>
<dbReference type="PANTHER" id="PTHR33360">
    <property type="entry name" value="TRANSPOSASE FOR INSERTION SEQUENCE ELEMENT IS200"/>
    <property type="match status" value="1"/>
</dbReference>
<dbReference type="PANTHER" id="PTHR33360:SF2">
    <property type="entry name" value="TRANSPOSASE FOR INSERTION SEQUENCE ELEMENT IS200"/>
    <property type="match status" value="1"/>
</dbReference>
<dbReference type="EMBL" id="JAASQJ010000004">
    <property type="protein sequence ID" value="NIJ54834.1"/>
    <property type="molecule type" value="Genomic_DNA"/>
</dbReference>
<comment type="caution">
    <text evidence="2">The sequence shown here is derived from an EMBL/GenBank/DDBJ whole genome shotgun (WGS) entry which is preliminary data.</text>
</comment>
<feature type="domain" description="Transposase IS200-like" evidence="1">
    <location>
        <begin position="5"/>
        <end position="119"/>
    </location>
</feature>
<sequence length="154" mass="18374">MSRSYSQVYIHFVLAVRYRQAIILPHWKQTLHNFITAITQNNGHDVLAIGSMPDHLHLLVNLNSVQSMSDFMEIVQKKSKEFINQRNFTPIPFEWQEGFGGFSISILDIEKETRYVFNQEQHHRHIKFRAEFIALLREWKIPFDDRTIFEDLIE</sequence>
<evidence type="ECO:0000259" key="1">
    <source>
        <dbReference type="SMART" id="SM01321"/>
    </source>
</evidence>
<dbReference type="Gene3D" id="3.30.70.1290">
    <property type="entry name" value="Transposase IS200-like"/>
    <property type="match status" value="1"/>
</dbReference>
<dbReference type="SUPFAM" id="SSF143422">
    <property type="entry name" value="Transposase IS200-like"/>
    <property type="match status" value="1"/>
</dbReference>
<accession>A0ABX0USC1</accession>
<keyword evidence="3" id="KW-1185">Reference proteome</keyword>
<evidence type="ECO:0000313" key="3">
    <source>
        <dbReference type="Proteomes" id="UP001179181"/>
    </source>
</evidence>